<evidence type="ECO:0000313" key="3">
    <source>
        <dbReference type="Proteomes" id="UP000554482"/>
    </source>
</evidence>
<dbReference type="SUPFAM" id="SSF64484">
    <property type="entry name" value="beta and beta-prime subunits of DNA dependent RNA-polymerase"/>
    <property type="match status" value="1"/>
</dbReference>
<keyword evidence="3" id="KW-1185">Reference proteome</keyword>
<proteinExistence type="predicted"/>
<accession>A0A7J6V3N9</accession>
<evidence type="ECO:0000313" key="2">
    <source>
        <dbReference type="EMBL" id="KAF5178870.1"/>
    </source>
</evidence>
<dbReference type="AlphaFoldDB" id="A0A7J6V3N9"/>
<dbReference type="Gene3D" id="3.40.50.1820">
    <property type="entry name" value="alpha/beta hydrolase"/>
    <property type="match status" value="1"/>
</dbReference>
<dbReference type="CDD" id="cd00741">
    <property type="entry name" value="Lipase"/>
    <property type="match status" value="1"/>
</dbReference>
<feature type="domain" description="Fungal lipase-type" evidence="1">
    <location>
        <begin position="1"/>
        <end position="106"/>
    </location>
</feature>
<dbReference type="GO" id="GO:0006629">
    <property type="term" value="P:lipid metabolic process"/>
    <property type="evidence" value="ECO:0007669"/>
    <property type="project" value="InterPro"/>
</dbReference>
<keyword evidence="2" id="KW-0240">DNA-directed RNA polymerase</keyword>
<protein>
    <submittedName>
        <fullName evidence="2">Dna-directed rna polymerase subunit beta</fullName>
    </submittedName>
</protein>
<feature type="non-terminal residue" evidence="2">
    <location>
        <position position="1"/>
    </location>
</feature>
<dbReference type="EMBL" id="JABWDY010039486">
    <property type="protein sequence ID" value="KAF5178870.1"/>
    <property type="molecule type" value="Genomic_DNA"/>
</dbReference>
<organism evidence="2 3">
    <name type="scientific">Thalictrum thalictroides</name>
    <name type="common">Rue-anemone</name>
    <name type="synonym">Anemone thalictroides</name>
    <dbReference type="NCBI Taxonomy" id="46969"/>
    <lineage>
        <taxon>Eukaryota</taxon>
        <taxon>Viridiplantae</taxon>
        <taxon>Streptophyta</taxon>
        <taxon>Embryophyta</taxon>
        <taxon>Tracheophyta</taxon>
        <taxon>Spermatophyta</taxon>
        <taxon>Magnoliopsida</taxon>
        <taxon>Ranunculales</taxon>
        <taxon>Ranunculaceae</taxon>
        <taxon>Thalictroideae</taxon>
        <taxon>Thalictrum</taxon>
    </lineage>
</organism>
<dbReference type="SUPFAM" id="SSF53474">
    <property type="entry name" value="alpha/beta-Hydrolases"/>
    <property type="match status" value="1"/>
</dbReference>
<keyword evidence="2" id="KW-0804">Transcription</keyword>
<dbReference type="Gene3D" id="3.90.1070.20">
    <property type="match status" value="1"/>
</dbReference>
<dbReference type="InterPro" id="IPR029058">
    <property type="entry name" value="AB_hydrolase_fold"/>
</dbReference>
<name>A0A7J6V3N9_THATH</name>
<dbReference type="InterPro" id="IPR002921">
    <property type="entry name" value="Fungal_lipase-type"/>
</dbReference>
<dbReference type="InterPro" id="IPR043367">
    <property type="entry name" value="PLIP1/2/3"/>
</dbReference>
<dbReference type="GO" id="GO:0008970">
    <property type="term" value="F:phospholipase A1 activity"/>
    <property type="evidence" value="ECO:0007669"/>
    <property type="project" value="InterPro"/>
</dbReference>
<evidence type="ECO:0000259" key="1">
    <source>
        <dbReference type="Pfam" id="PF01764"/>
    </source>
</evidence>
<dbReference type="GO" id="GO:0000428">
    <property type="term" value="C:DNA-directed RNA polymerase complex"/>
    <property type="evidence" value="ECO:0007669"/>
    <property type="project" value="UniProtKB-KW"/>
</dbReference>
<dbReference type="PANTHER" id="PTHR46483:SF1">
    <property type="entry name" value="PHOSPHOLIPASE A1 PLIP1, CHLOROPLASTIC"/>
    <property type="match status" value="1"/>
</dbReference>
<dbReference type="Proteomes" id="UP000554482">
    <property type="component" value="Unassembled WGS sequence"/>
</dbReference>
<dbReference type="PANTHER" id="PTHR46483">
    <property type="entry name" value="PHOSPHOLIPASE A1 PLIP2, CHLOROPLASTIC"/>
    <property type="match status" value="1"/>
</dbReference>
<comment type="caution">
    <text evidence="2">The sequence shown here is derived from an EMBL/GenBank/DDBJ whole genome shotgun (WGS) entry which is preliminary data.</text>
</comment>
<dbReference type="Pfam" id="PF01764">
    <property type="entry name" value="Lipase_3"/>
    <property type="match status" value="1"/>
</dbReference>
<gene>
    <name evidence="2" type="ORF">FRX31_031543</name>
</gene>
<sequence>GIYEAAKGIYEQFLPEILNHLNTYGDRAKLRFIGHSPGGSFSLLVSLMLLSREIVKPSTLLPVVTFGSPFVFCGGRHILDLLGLDESHIQAVMMHRGIVPRAFSCNYPKHIAQLLKRLNGSFRSHPCLNRYVIEVNTEGVVSTRRINRRHLLKTSDGENCGLLKNMAITGLVLTNSMKPLLEKLIECGMEELEDNPSPKSLKGKVMVLLNGEWVEICKDSHSFFVAIRNKRRSNEIPLQVHNSILLLYPK</sequence>
<reference evidence="2 3" key="1">
    <citation type="submission" date="2020-06" db="EMBL/GenBank/DDBJ databases">
        <title>Transcriptomic and genomic resources for Thalictrum thalictroides and T. hernandezii: Facilitating candidate gene discovery in an emerging model plant lineage.</title>
        <authorList>
            <person name="Arias T."/>
            <person name="Riano-Pachon D.M."/>
            <person name="Di Stilio V.S."/>
        </authorList>
    </citation>
    <scope>NUCLEOTIDE SEQUENCE [LARGE SCALE GENOMIC DNA]</scope>
    <source>
        <strain evidence="3">cv. WT478/WT964</strain>
        <tissue evidence="2">Leaves</tissue>
    </source>
</reference>
<dbReference type="OrthoDB" id="1929498at2759"/>